<dbReference type="InterPro" id="IPR029058">
    <property type="entry name" value="AB_hydrolase_fold"/>
</dbReference>
<organism evidence="1">
    <name type="scientific">marine sediment metagenome</name>
    <dbReference type="NCBI Taxonomy" id="412755"/>
    <lineage>
        <taxon>unclassified sequences</taxon>
        <taxon>metagenomes</taxon>
        <taxon>ecological metagenomes</taxon>
    </lineage>
</organism>
<proteinExistence type="predicted"/>
<accession>A0A0F9MPL6</accession>
<comment type="caution">
    <text evidence="1">The sequence shown here is derived from an EMBL/GenBank/DDBJ whole genome shotgun (WGS) entry which is preliminary data.</text>
</comment>
<name>A0A0F9MPL6_9ZZZZ</name>
<sequence>MADGLFARKIARGPFRGYSPSMPQMGEVVVLRLAVTDGRPLTPGTGLYVHHPAEAGPAYYAVVTAIDGTANTRAFAALAEPVAEKPGRGRPVLQRVEDLKVFYDFPGERRRYVQWCAPPLSPRPNMYFNWTVMLPPDCVDDSGWLKKDVAAKSPAEVYFHSRYFSHAKPRQKYLLDSIQIAPHDYPPSGWYGYNDAAGTGRPLGRGTVGNHTQQRIIAFLDWAKTALPIDPDRIIPVGADGAAMLAIAYPDTFAYVLINKFSNVAVSQHPAASLIRAWGPRSREIKDAEGRSEWGWAMMDQVLLASRGRDLPLIFCKGYSWGPYVRGFAKGEGRFYTAMQKANQPIMADWTWASGKLLSPDSYTGLWRGLDITRTTPVPAMANCSTNSNRESNGNVNLPITWQPVEEGPGKVQVALSSRSGGTLDLALRRLGKFRVKPGQTLLWEATSAKPRRGETPEPQSGKVAVDRDGLFVLKGLKIARGCELTVKVTRSR</sequence>
<dbReference type="Gene3D" id="3.40.50.1820">
    <property type="entry name" value="alpha/beta hydrolase"/>
    <property type="match status" value="1"/>
</dbReference>
<dbReference type="AlphaFoldDB" id="A0A0F9MPL6"/>
<dbReference type="EMBL" id="LAZR01004555">
    <property type="protein sequence ID" value="KKN07574.1"/>
    <property type="molecule type" value="Genomic_DNA"/>
</dbReference>
<protein>
    <submittedName>
        <fullName evidence="1">Uncharacterized protein</fullName>
    </submittedName>
</protein>
<evidence type="ECO:0000313" key="1">
    <source>
        <dbReference type="EMBL" id="KKN07574.1"/>
    </source>
</evidence>
<dbReference type="SUPFAM" id="SSF53474">
    <property type="entry name" value="alpha/beta-Hydrolases"/>
    <property type="match status" value="1"/>
</dbReference>
<reference evidence="1" key="1">
    <citation type="journal article" date="2015" name="Nature">
        <title>Complex archaea that bridge the gap between prokaryotes and eukaryotes.</title>
        <authorList>
            <person name="Spang A."/>
            <person name="Saw J.H."/>
            <person name="Jorgensen S.L."/>
            <person name="Zaremba-Niedzwiedzka K."/>
            <person name="Martijn J."/>
            <person name="Lind A.E."/>
            <person name="van Eijk R."/>
            <person name="Schleper C."/>
            <person name="Guy L."/>
            <person name="Ettema T.J."/>
        </authorList>
    </citation>
    <scope>NUCLEOTIDE SEQUENCE</scope>
</reference>
<gene>
    <name evidence="1" type="ORF">LCGC14_1065580</name>
</gene>